<dbReference type="InterPro" id="IPR052025">
    <property type="entry name" value="Xyloglucanase_GH74"/>
</dbReference>
<keyword evidence="3" id="KW-0119">Carbohydrate metabolism</keyword>
<keyword evidence="8" id="KW-1185">Reference proteome</keyword>
<comment type="caution">
    <text evidence="7">The sequence shown here is derived from an EMBL/GenBank/DDBJ whole genome shotgun (WGS) entry which is preliminary data.</text>
</comment>
<keyword evidence="1" id="KW-0732">Signal</keyword>
<dbReference type="Proteomes" id="UP000563524">
    <property type="component" value="Unassembled WGS sequence"/>
</dbReference>
<reference evidence="7 8" key="1">
    <citation type="submission" date="2020-08" db="EMBL/GenBank/DDBJ databases">
        <title>Genomic Encyclopedia of Type Strains, Phase IV (KMG-IV): sequencing the most valuable type-strain genomes for metagenomic binning, comparative biology and taxonomic classification.</title>
        <authorList>
            <person name="Goeker M."/>
        </authorList>
    </citation>
    <scope>NUCLEOTIDE SEQUENCE [LARGE SCALE GENOMIC DNA]</scope>
    <source>
        <strain evidence="7 8">DSM 102850</strain>
    </source>
</reference>
<evidence type="ECO:0000256" key="3">
    <source>
        <dbReference type="ARBA" id="ARBA00023277"/>
    </source>
</evidence>
<proteinExistence type="inferred from homology"/>
<organism evidence="7 8">
    <name type="scientific">Parvularcula dongshanensis</name>
    <dbReference type="NCBI Taxonomy" id="1173995"/>
    <lineage>
        <taxon>Bacteria</taxon>
        <taxon>Pseudomonadati</taxon>
        <taxon>Pseudomonadota</taxon>
        <taxon>Alphaproteobacteria</taxon>
        <taxon>Parvularculales</taxon>
        <taxon>Parvularculaceae</taxon>
        <taxon>Parvularcula</taxon>
    </lineage>
</organism>
<dbReference type="GO" id="GO:0000272">
    <property type="term" value="P:polysaccharide catabolic process"/>
    <property type="evidence" value="ECO:0007669"/>
    <property type="project" value="UniProtKB-KW"/>
</dbReference>
<dbReference type="GO" id="GO:0010411">
    <property type="term" value="P:xyloglucan metabolic process"/>
    <property type="evidence" value="ECO:0007669"/>
    <property type="project" value="TreeGrafter"/>
</dbReference>
<dbReference type="CDD" id="cd15482">
    <property type="entry name" value="Sialidase_non-viral"/>
    <property type="match status" value="1"/>
</dbReference>
<dbReference type="GO" id="GO:0016798">
    <property type="term" value="F:hydrolase activity, acting on glycosyl bonds"/>
    <property type="evidence" value="ECO:0007669"/>
    <property type="project" value="UniProtKB-KW"/>
</dbReference>
<dbReference type="PANTHER" id="PTHR43739">
    <property type="entry name" value="XYLOGLUCANASE (EUROFUNG)"/>
    <property type="match status" value="1"/>
</dbReference>
<evidence type="ECO:0000313" key="7">
    <source>
        <dbReference type="EMBL" id="MBB4657603.1"/>
    </source>
</evidence>
<evidence type="ECO:0000256" key="4">
    <source>
        <dbReference type="ARBA" id="ARBA00023295"/>
    </source>
</evidence>
<evidence type="ECO:0000313" key="8">
    <source>
        <dbReference type="Proteomes" id="UP000563524"/>
    </source>
</evidence>
<dbReference type="AlphaFoldDB" id="A0A840I004"/>
<comment type="similarity">
    <text evidence="6">Belongs to the glycosyl hydrolase 74 family.</text>
</comment>
<name>A0A840I004_9PROT</name>
<evidence type="ECO:0000256" key="6">
    <source>
        <dbReference type="ARBA" id="ARBA00037986"/>
    </source>
</evidence>
<dbReference type="EMBL" id="JACHOB010000001">
    <property type="protein sequence ID" value="MBB4657603.1"/>
    <property type="molecule type" value="Genomic_DNA"/>
</dbReference>
<evidence type="ECO:0000256" key="2">
    <source>
        <dbReference type="ARBA" id="ARBA00022801"/>
    </source>
</evidence>
<keyword evidence="2" id="KW-0378">Hydrolase</keyword>
<protein>
    <submittedName>
        <fullName evidence="7">Photosystem II stability/assembly factor-like uncharacterized protein</fullName>
    </submittedName>
</protein>
<evidence type="ECO:0000256" key="5">
    <source>
        <dbReference type="ARBA" id="ARBA00023326"/>
    </source>
</evidence>
<sequence length="750" mass="81281">MSLELNRRQFGLAAVAAALATRLSGDSAAETGAPYAWRSVKVGGGGFIPGIVFSTAERGLAYARSDMGGAYRWDASAQTWWPLQDDTPISSYFGVESIAPDPNNPDVVHAAVGMGSRGEAAMLRSDDRGETWRTTTVPFKMGGNEDGRGLGERLAVDPHAPDILYFASRHDGLRRSVDGGATWSGVKSFPHKGLGVPEKDTHGGLSFVAFDAGSARVGGATTRLYVGVADPGGPRLYRSDDAGENWTAMDGPDERFSAAQGAVDPRGVLFVTYSLGIGPNGVSDGAVWRYEGEEAQDVTPPRPMGGFMGLGVDRQNTGTVMVASMNRWQPGDTVWRSTDDGRSWTSLRESAARDVSSVPFLYWGNPEPEFGWWIAALAIDPFDPGHVAYATGATIYATDDVTMVDRGEGTQWYPWVEGIEQTAVITLTSLPEGPFPLLTGFGDISGFSHEDLTVSPSLQFTTPVFANTNQIEFAGGAPNVVVRSGTPHEGVGSEGHDGSTLAFSEDYGRSWHPLGRPEPDAVPVPADHSRMDLYRDAAVIVSADGENIMALTPTPRLTRDRGRSWAEVRGLPTKARPVADRVNGQAFYALDFDTGDWFVSQDHGATFRQETSRGLPNLADERPVWREEPFPLHAVPGREGDLWMVTRQGLYRSRDAGKRWDRVGGELSVERLSFGATAEGAAYPSLFCIGRRGDLRGIFRSDDEAGSWLRINDDRHEYARRYRTIAADPRVFGRVYLATDGRGVLYGEPT</sequence>
<dbReference type="SUPFAM" id="SSF110296">
    <property type="entry name" value="Oligoxyloglucan reducing end-specific cellobiohydrolase"/>
    <property type="match status" value="2"/>
</dbReference>
<keyword evidence="5" id="KW-0624">Polysaccharide degradation</keyword>
<dbReference type="InterPro" id="IPR015943">
    <property type="entry name" value="WD40/YVTN_repeat-like_dom_sf"/>
</dbReference>
<accession>A0A840I004</accession>
<dbReference type="PANTHER" id="PTHR43739:SF2">
    <property type="entry name" value="OLIGOXYLOGLUCAN-REDUCING END-SPECIFIC XYLOGLUCANASE-RELATED"/>
    <property type="match status" value="1"/>
</dbReference>
<evidence type="ECO:0000256" key="1">
    <source>
        <dbReference type="ARBA" id="ARBA00022729"/>
    </source>
</evidence>
<gene>
    <name evidence="7" type="ORF">GGQ59_000103</name>
</gene>
<keyword evidence="4" id="KW-0326">Glycosidase</keyword>
<dbReference type="Gene3D" id="2.130.10.10">
    <property type="entry name" value="YVTN repeat-like/Quinoprotein amine dehydrogenase"/>
    <property type="match status" value="2"/>
</dbReference>
<dbReference type="RefSeq" id="WP_183814834.1">
    <property type="nucleotide sequence ID" value="NZ_JACHOB010000001.1"/>
</dbReference>